<comment type="subcellular location">
    <subcellularLocation>
        <location evidence="1">Membrane</location>
        <topology evidence="1">Multi-pass membrane protein</topology>
    </subcellularLocation>
</comment>
<dbReference type="GO" id="GO:0006754">
    <property type="term" value="P:ATP biosynthetic process"/>
    <property type="evidence" value="ECO:0007669"/>
    <property type="project" value="UniProtKB-KW"/>
</dbReference>
<feature type="transmembrane region" description="Helical" evidence="11">
    <location>
        <begin position="49"/>
        <end position="69"/>
    </location>
</feature>
<reference evidence="13" key="1">
    <citation type="journal article" date="2014" name="Mitochondrial DNA">
        <title>Complete mitochondrial genome of Philometra carassii (Nematoda: Philometridae).</title>
        <authorList>
            <person name="Su Y.B."/>
            <person name="Kong S.C."/>
            <person name="Wang L.X."/>
            <person name="Chen L."/>
            <person name="Fang R."/>
        </authorList>
    </citation>
    <scope>NUCLEOTIDE SEQUENCE</scope>
</reference>
<keyword evidence="8" id="KW-0406">Ion transport</keyword>
<dbReference type="InterPro" id="IPR035908">
    <property type="entry name" value="F0_ATP_A_sf"/>
</dbReference>
<keyword evidence="12" id="KW-0732">Signal</keyword>
<feature type="transmembrane region" description="Helical" evidence="11">
    <location>
        <begin position="156"/>
        <end position="178"/>
    </location>
</feature>
<dbReference type="GO" id="GO:0045259">
    <property type="term" value="C:proton-transporting ATP synthase complex"/>
    <property type="evidence" value="ECO:0007669"/>
    <property type="project" value="UniProtKB-KW"/>
</dbReference>
<dbReference type="RefSeq" id="YP_009059441.1">
    <property type="nucleotide sequence ID" value="NC_024931.1"/>
</dbReference>
<geneLocation type="mitochondrion" evidence="13"/>
<dbReference type="AlphaFoldDB" id="A0A0U1V613"/>
<keyword evidence="13" id="KW-0496">Mitochondrion</keyword>
<organism evidence="13">
    <name type="scientific">Philometroides sanguineus</name>
    <dbReference type="NCBI Taxonomy" id="378106"/>
    <lineage>
        <taxon>Eukaryota</taxon>
        <taxon>Metazoa</taxon>
        <taxon>Ecdysozoa</taxon>
        <taxon>Nematoda</taxon>
        <taxon>Chromadorea</taxon>
        <taxon>Rhabditida</taxon>
        <taxon>Spirurina</taxon>
        <taxon>Dracunculoidea</taxon>
        <taxon>Philometridae</taxon>
        <taxon>Philometroides</taxon>
    </lineage>
</organism>
<evidence type="ECO:0000256" key="5">
    <source>
        <dbReference type="ARBA" id="ARBA00022692"/>
    </source>
</evidence>
<name>A0A0U1V613_9BILA</name>
<dbReference type="SUPFAM" id="SSF81336">
    <property type="entry name" value="F1F0 ATP synthase subunit A"/>
    <property type="match status" value="1"/>
</dbReference>
<dbReference type="EMBL" id="KM111526">
    <property type="protein sequence ID" value="AIN37112.1"/>
    <property type="molecule type" value="Genomic_DNA"/>
</dbReference>
<feature type="signal peptide" evidence="12">
    <location>
        <begin position="1"/>
        <end position="20"/>
    </location>
</feature>
<evidence type="ECO:0000256" key="1">
    <source>
        <dbReference type="ARBA" id="ARBA00004141"/>
    </source>
</evidence>
<proteinExistence type="inferred from homology"/>
<feature type="transmembrane region" description="Helical" evidence="11">
    <location>
        <begin position="76"/>
        <end position="99"/>
    </location>
</feature>
<comment type="similarity">
    <text evidence="2">Belongs to the ATPase A chain family.</text>
</comment>
<sequence length="231" mass="26063">MLMFSLIILMMLLVSLIVVSEWSFSKESVMNSCKGFLGLLIGKGYDSYSVKSLMYIIFIVFMYSFYHFIGFTEEVWCNIVFSGGLVGVMIMVMMSMWLMCLRVGWGMKSAGGLKYQGGMSWWMLLSKIYHHLSTPLVMLLRVFMNFLIGQSGKWGLIIMGLSASFISWWMVSAVFFAYELMVVVLQSFIFSILSYEVLGLLYPNSVKVKSGKRSSSGLGLLLLVVVICLLG</sequence>
<evidence type="ECO:0000256" key="8">
    <source>
        <dbReference type="ARBA" id="ARBA00023065"/>
    </source>
</evidence>
<dbReference type="CTD" id="4508"/>
<dbReference type="GO" id="GO:1902600">
    <property type="term" value="P:proton transmembrane transport"/>
    <property type="evidence" value="ECO:0007669"/>
    <property type="project" value="UniProtKB-KW"/>
</dbReference>
<dbReference type="GeneID" id="20465865"/>
<feature type="transmembrane region" description="Helical" evidence="11">
    <location>
        <begin position="119"/>
        <end position="144"/>
    </location>
</feature>
<evidence type="ECO:0000256" key="11">
    <source>
        <dbReference type="SAM" id="Phobius"/>
    </source>
</evidence>
<keyword evidence="6" id="KW-0375">Hydrogen ion transport</keyword>
<evidence type="ECO:0000256" key="3">
    <source>
        <dbReference type="ARBA" id="ARBA00022448"/>
    </source>
</evidence>
<keyword evidence="5 11" id="KW-0812">Transmembrane</keyword>
<keyword evidence="4" id="KW-0138">CF(0)</keyword>
<evidence type="ECO:0000256" key="7">
    <source>
        <dbReference type="ARBA" id="ARBA00022989"/>
    </source>
</evidence>
<gene>
    <name evidence="13" type="primary">atp6</name>
</gene>
<accession>A0A0U1V613</accession>
<keyword evidence="9 11" id="KW-0472">Membrane</keyword>
<evidence type="ECO:0000256" key="6">
    <source>
        <dbReference type="ARBA" id="ARBA00022781"/>
    </source>
</evidence>
<evidence type="ECO:0000256" key="10">
    <source>
        <dbReference type="ARBA" id="ARBA00023310"/>
    </source>
</evidence>
<keyword evidence="7 11" id="KW-1133">Transmembrane helix</keyword>
<evidence type="ECO:0000256" key="2">
    <source>
        <dbReference type="ARBA" id="ARBA00006810"/>
    </source>
</evidence>
<evidence type="ECO:0000256" key="12">
    <source>
        <dbReference type="SAM" id="SignalP"/>
    </source>
</evidence>
<keyword evidence="10" id="KW-0066">ATP synthesis</keyword>
<evidence type="ECO:0000256" key="4">
    <source>
        <dbReference type="ARBA" id="ARBA00022547"/>
    </source>
</evidence>
<feature type="chain" id="PRO_5006829347" evidence="12">
    <location>
        <begin position="21"/>
        <end position="231"/>
    </location>
</feature>
<feature type="transmembrane region" description="Helical" evidence="11">
    <location>
        <begin position="184"/>
        <end position="202"/>
    </location>
</feature>
<keyword evidence="3" id="KW-0813">Transport</keyword>
<protein>
    <submittedName>
        <fullName evidence="13">ATP synthase F0 subunit 6</fullName>
    </submittedName>
</protein>
<evidence type="ECO:0000256" key="9">
    <source>
        <dbReference type="ARBA" id="ARBA00023136"/>
    </source>
</evidence>
<evidence type="ECO:0000313" key="13">
    <source>
        <dbReference type="EMBL" id="AIN37112.1"/>
    </source>
</evidence>